<dbReference type="SUPFAM" id="SSF103473">
    <property type="entry name" value="MFS general substrate transporter"/>
    <property type="match status" value="1"/>
</dbReference>
<feature type="transmembrane region" description="Helical" evidence="5">
    <location>
        <begin position="12"/>
        <end position="33"/>
    </location>
</feature>
<evidence type="ECO:0000256" key="5">
    <source>
        <dbReference type="SAM" id="Phobius"/>
    </source>
</evidence>
<feature type="transmembrane region" description="Helical" evidence="5">
    <location>
        <begin position="160"/>
        <end position="179"/>
    </location>
</feature>
<reference evidence="7 8" key="1">
    <citation type="submission" date="2017-07" db="EMBL/GenBank/DDBJ databases">
        <title>Draft whole genome sequences of clinical Proprionibacteriaceae strains.</title>
        <authorList>
            <person name="Bernier A.-M."/>
            <person name="Bernard K."/>
            <person name="Domingo M.-C."/>
        </authorList>
    </citation>
    <scope>NUCLEOTIDE SEQUENCE [LARGE SCALE GENOMIC DNA]</scope>
    <source>
        <strain evidence="7 8">NML 130396</strain>
    </source>
</reference>
<dbReference type="GO" id="GO:0005886">
    <property type="term" value="C:plasma membrane"/>
    <property type="evidence" value="ECO:0007669"/>
    <property type="project" value="UniProtKB-SubCell"/>
</dbReference>
<feature type="transmembrane region" description="Helical" evidence="5">
    <location>
        <begin position="289"/>
        <end position="314"/>
    </location>
</feature>
<dbReference type="AlphaFoldDB" id="A0A255HBP1"/>
<sequence>MWAIPTVRQVVLIGMLCRAPMFGASVLLTLHVVDRLDPRYTAAGVIAMAATLATGIAGPWRGRLLDRFGLRRTLLPSLLVMPVCWVIAPWVGYWPLLVLVVISGLFTVPAFSLVRQAIAGATTGPTRNSAMALDSVLAEIGFMIGPAAAVFAGTHWGTTWTLMIFQLLIVLGGLVLFIVNPPLHSEGGEGDTDAAPATRWLSVPVLAIFIATVATIVAVTATDLAVVAGMRALDSGWAIGWALAVWGLGSAVGGLLFGASGRTFATWLPLLGLGVTTVLVALSSGPVSMMLLLALAGLFCAPSFVATTTALSVLVPPRFRGEAFGWHGSMITAGGALTAPTIGLAIDQAGWPAGFLAGGAAAVLVALAWPLARWAYRRPRRAG</sequence>
<keyword evidence="2 5" id="KW-0812">Transmembrane</keyword>
<keyword evidence="3 5" id="KW-1133">Transmembrane helix</keyword>
<feature type="transmembrane region" description="Helical" evidence="5">
    <location>
        <begin position="200"/>
        <end position="226"/>
    </location>
</feature>
<dbReference type="PANTHER" id="PTHR23542:SF1">
    <property type="entry name" value="MAJOR FACILITATOR SUPERFAMILY (MFS) PROFILE DOMAIN-CONTAINING PROTEIN"/>
    <property type="match status" value="1"/>
</dbReference>
<dbReference type="PROSITE" id="PS50850">
    <property type="entry name" value="MFS"/>
    <property type="match status" value="1"/>
</dbReference>
<accession>A0A255HBP1</accession>
<dbReference type="InterPro" id="IPR011701">
    <property type="entry name" value="MFS"/>
</dbReference>
<organism evidence="7 8">
    <name type="scientific">Enemella dayhoffiae</name>
    <dbReference type="NCBI Taxonomy" id="2016507"/>
    <lineage>
        <taxon>Bacteria</taxon>
        <taxon>Bacillati</taxon>
        <taxon>Actinomycetota</taxon>
        <taxon>Actinomycetes</taxon>
        <taxon>Propionibacteriales</taxon>
        <taxon>Propionibacteriaceae</taxon>
        <taxon>Enemella</taxon>
    </lineage>
</organism>
<keyword evidence="4 5" id="KW-0472">Membrane</keyword>
<comment type="caution">
    <text evidence="7">The sequence shown here is derived from an EMBL/GenBank/DDBJ whole genome shotgun (WGS) entry which is preliminary data.</text>
</comment>
<feature type="transmembrane region" description="Helical" evidence="5">
    <location>
        <begin position="326"/>
        <end position="346"/>
    </location>
</feature>
<feature type="transmembrane region" description="Helical" evidence="5">
    <location>
        <begin position="264"/>
        <end position="283"/>
    </location>
</feature>
<evidence type="ECO:0000256" key="3">
    <source>
        <dbReference type="ARBA" id="ARBA00022989"/>
    </source>
</evidence>
<feature type="transmembrane region" description="Helical" evidence="5">
    <location>
        <begin position="70"/>
        <end position="88"/>
    </location>
</feature>
<dbReference type="PANTHER" id="PTHR23542">
    <property type="match status" value="1"/>
</dbReference>
<comment type="subcellular location">
    <subcellularLocation>
        <location evidence="1">Cell membrane</location>
        <topology evidence="1">Multi-pass membrane protein</topology>
    </subcellularLocation>
</comment>
<name>A0A255HBP1_9ACTN</name>
<feature type="transmembrane region" description="Helical" evidence="5">
    <location>
        <begin position="352"/>
        <end position="372"/>
    </location>
</feature>
<dbReference type="Gene3D" id="1.20.1250.20">
    <property type="entry name" value="MFS general substrate transporter like domains"/>
    <property type="match status" value="2"/>
</dbReference>
<feature type="transmembrane region" description="Helical" evidence="5">
    <location>
        <begin position="238"/>
        <end position="257"/>
    </location>
</feature>
<feature type="domain" description="Major facilitator superfamily (MFS) profile" evidence="6">
    <location>
        <begin position="161"/>
        <end position="383"/>
    </location>
</feature>
<evidence type="ECO:0000256" key="2">
    <source>
        <dbReference type="ARBA" id="ARBA00022692"/>
    </source>
</evidence>
<dbReference type="Proteomes" id="UP000216311">
    <property type="component" value="Unassembled WGS sequence"/>
</dbReference>
<evidence type="ECO:0000259" key="6">
    <source>
        <dbReference type="PROSITE" id="PS50850"/>
    </source>
</evidence>
<dbReference type="InterPro" id="IPR036259">
    <property type="entry name" value="MFS_trans_sf"/>
</dbReference>
<proteinExistence type="predicted"/>
<evidence type="ECO:0000256" key="4">
    <source>
        <dbReference type="ARBA" id="ARBA00023136"/>
    </source>
</evidence>
<feature type="transmembrane region" description="Helical" evidence="5">
    <location>
        <begin position="94"/>
        <end position="114"/>
    </location>
</feature>
<dbReference type="Pfam" id="PF07690">
    <property type="entry name" value="MFS_1"/>
    <property type="match status" value="1"/>
</dbReference>
<evidence type="ECO:0000313" key="8">
    <source>
        <dbReference type="Proteomes" id="UP000216311"/>
    </source>
</evidence>
<dbReference type="InterPro" id="IPR020846">
    <property type="entry name" value="MFS_dom"/>
</dbReference>
<gene>
    <name evidence="7" type="ORF">CGZ93_00490</name>
</gene>
<evidence type="ECO:0000256" key="1">
    <source>
        <dbReference type="ARBA" id="ARBA00004651"/>
    </source>
</evidence>
<feature type="transmembrane region" description="Helical" evidence="5">
    <location>
        <begin position="135"/>
        <end position="154"/>
    </location>
</feature>
<evidence type="ECO:0000313" key="7">
    <source>
        <dbReference type="EMBL" id="OYO24985.1"/>
    </source>
</evidence>
<keyword evidence="8" id="KW-1185">Reference proteome</keyword>
<protein>
    <submittedName>
        <fullName evidence="7">MFS transporter</fullName>
    </submittedName>
</protein>
<dbReference type="GO" id="GO:0022857">
    <property type="term" value="F:transmembrane transporter activity"/>
    <property type="evidence" value="ECO:0007669"/>
    <property type="project" value="InterPro"/>
</dbReference>
<dbReference type="EMBL" id="NMVQ01000001">
    <property type="protein sequence ID" value="OYO24985.1"/>
    <property type="molecule type" value="Genomic_DNA"/>
</dbReference>
<feature type="transmembrane region" description="Helical" evidence="5">
    <location>
        <begin position="39"/>
        <end position="58"/>
    </location>
</feature>